<gene>
    <name evidence="3" type="ORF">BSOLF_0535</name>
</gene>
<dbReference type="AlphaFoldDB" id="A0A2R6Y0P6"/>
<evidence type="ECO:0000313" key="4">
    <source>
        <dbReference type="Proteomes" id="UP000244338"/>
    </source>
</evidence>
<sequence>MKNRLILLSIGLMILGFFVARNTIEAAKAQEEVVVATQTISPYTIITPEMVTLKKISKASVGDAYTRTDDVIGKANIGLLLPDEPIRPGHLKDIRYSRLSGSIPDGKVVIALPSNLELDVSKSIKQGDKIDLYAIYDKKYELVIPSAVVRSAEGMAKEESALGTTNDEGGVILEIEENQIGNYLFAVSQGARFLTVLKSFNTGGEEHPAFEPSHEQKEPVMPVEPEPADNTSIENTPAQSGAN</sequence>
<dbReference type="EMBL" id="PEBX01000036">
    <property type="protein sequence ID" value="PTQ56258.1"/>
    <property type="molecule type" value="Genomic_DNA"/>
</dbReference>
<dbReference type="Proteomes" id="UP000244338">
    <property type="component" value="Unassembled WGS sequence"/>
</dbReference>
<comment type="caution">
    <text evidence="3">The sequence shown here is derived from an EMBL/GenBank/DDBJ whole genome shotgun (WGS) entry which is preliminary data.</text>
</comment>
<dbReference type="Gene3D" id="3.90.1210.10">
    <property type="entry name" value="Antifreeze-like/N-acetylneuraminic acid synthase C-terminal domain"/>
    <property type="match status" value="1"/>
</dbReference>
<proteinExistence type="predicted"/>
<dbReference type="CDD" id="cd11614">
    <property type="entry name" value="SAF_CpaB_FlgA_like"/>
    <property type="match status" value="1"/>
</dbReference>
<evidence type="ECO:0000313" key="3">
    <source>
        <dbReference type="EMBL" id="PTQ56258.1"/>
    </source>
</evidence>
<evidence type="ECO:0000256" key="1">
    <source>
        <dbReference type="SAM" id="MobiDB-lite"/>
    </source>
</evidence>
<protein>
    <recommendedName>
        <fullName evidence="2">SAF domain-containing protein</fullName>
    </recommendedName>
</protein>
<feature type="region of interest" description="Disordered" evidence="1">
    <location>
        <begin position="205"/>
        <end position="243"/>
    </location>
</feature>
<dbReference type="InterPro" id="IPR013974">
    <property type="entry name" value="SAF"/>
</dbReference>
<reference evidence="4" key="1">
    <citation type="journal article" date="2018" name="Sci. Rep.">
        <title>Lignite coal burning seam in the remote Altai Mountains harbors a hydrogen-driven thermophilic microbial community.</title>
        <authorList>
            <person name="Kadnikov V.V."/>
            <person name="Mardanov A.V."/>
            <person name="Ivasenko D.A."/>
            <person name="Antsiferov D.V."/>
            <person name="Beletsky A.V."/>
            <person name="Karnachuk O.V."/>
            <person name="Ravin N.V."/>
        </authorList>
    </citation>
    <scope>NUCLEOTIDE SEQUENCE [LARGE SCALE GENOMIC DNA]</scope>
</reference>
<name>A0A2R6Y0P6_9BACL</name>
<organism evidence="3 4">
    <name type="scientific">Candidatus Carbonibacillus altaicus</name>
    <dbReference type="NCBI Taxonomy" id="2163959"/>
    <lineage>
        <taxon>Bacteria</taxon>
        <taxon>Bacillati</taxon>
        <taxon>Bacillota</taxon>
        <taxon>Bacilli</taxon>
        <taxon>Bacillales</taxon>
        <taxon>Candidatus Carbonibacillus</taxon>
    </lineage>
</organism>
<feature type="domain" description="SAF" evidence="2">
    <location>
        <begin position="31"/>
        <end position="92"/>
    </location>
</feature>
<dbReference type="SMART" id="SM00858">
    <property type="entry name" value="SAF"/>
    <property type="match status" value="1"/>
</dbReference>
<dbReference type="Pfam" id="PF08666">
    <property type="entry name" value="SAF"/>
    <property type="match status" value="1"/>
</dbReference>
<feature type="compositionally biased region" description="Polar residues" evidence="1">
    <location>
        <begin position="229"/>
        <end position="243"/>
    </location>
</feature>
<feature type="compositionally biased region" description="Basic and acidic residues" evidence="1">
    <location>
        <begin position="205"/>
        <end position="218"/>
    </location>
</feature>
<evidence type="ECO:0000259" key="2">
    <source>
        <dbReference type="SMART" id="SM00858"/>
    </source>
</evidence>
<accession>A0A2R6Y0P6</accession>